<evidence type="ECO:0000256" key="1">
    <source>
        <dbReference type="ARBA" id="ARBA00006586"/>
    </source>
</evidence>
<dbReference type="InterPro" id="IPR014395">
    <property type="entry name" value="Pen/GL7ACA/AHL_acylase"/>
</dbReference>
<dbReference type="PANTHER" id="PTHR34218">
    <property type="entry name" value="PEPTIDASE S45 PENICILLIN AMIDASE"/>
    <property type="match status" value="1"/>
</dbReference>
<dbReference type="Gene3D" id="2.30.120.10">
    <property type="match status" value="1"/>
</dbReference>
<dbReference type="EMBL" id="CP053085">
    <property type="protein sequence ID" value="QJR37774.1"/>
    <property type="molecule type" value="Genomic_DNA"/>
</dbReference>
<keyword evidence="3" id="KW-0378">Hydrolase</keyword>
<evidence type="ECO:0000256" key="2">
    <source>
        <dbReference type="ARBA" id="ARBA00022729"/>
    </source>
</evidence>
<dbReference type="Gene3D" id="3.60.20.10">
    <property type="entry name" value="Glutamine Phosphoribosylpyrophosphate, subunit 1, domain 1"/>
    <property type="match status" value="1"/>
</dbReference>
<dbReference type="InterPro" id="IPR023343">
    <property type="entry name" value="Penicillin_amidase_dom1"/>
</dbReference>
<dbReference type="PIRSF" id="PIRSF001227">
    <property type="entry name" value="Pen_acylase"/>
    <property type="match status" value="1"/>
</dbReference>
<sequence>MSMTTGRLITAALCAAVGIGATYVGVAGAGPLPPLGGLLSPAVGLWANAVDDLPAEATSSIPSLDGTVDVRYDSRSVPHIFATTDADAMRALGYVTARDRLFQLEIQSRAGEGTLTELVGDVALPADQETRRLGMPRSAERKWRDIGESTPSGKLLLAYADGVNAYRATLSPAQWPVEYKLLNRAPREWLPLHSIHVLNRMGYTLARGPGELELLEARALVGDAAANALMEENSPVQEPIQPMNRNAARVALSAIPAPGAPDSLAARMVASLRTNTNATTTGMSPLSWLKDIDPTVEQARAFASNNWAVAPSRSANGHAMLAGDPHLELTLPSIWYEVHIVVPGSFEIGGVSIPGLPGIPIGYSRAVAWSATNTGADVMDFWREKVDNDAAPTAYELDGVMTKFADTRTETYRDKLGRVIDVDTIYYTHRGPMQRQGREWLSMRWTVLESGKELQGYFAAFHATTASAFLDSMAQYYQAPAQNFITADTSGTIMIRSTGRYPVRADSGRGTDVRDGWLRRNDWIGDWPVARYPQGRNPAQGYLASANQQPIDPQQDALYLGPDPNFEIWRALQINRLLRADSTVTADEMRGFHTNPGSVRADLLVPALVSAAQARIAAGDNSASLKAATTLLASWNRQYTRDNTGARLFETAIAQTTALLYDEFIPAKSDVRSVTPSESRLLQLIADSANGWWDDRRTTNVREDRNVILAKALRAAYDTLVTEYGDPTKTPWTWGRVAPAKPNHLLRLAGFAAPEMPIDGGRGTLNPSVGSKRANFGASWRMVVEMDKEPRIRAVYPGGQSGNPASTRYLDRYAMWANGQLDSVRTPRTAKDLAASDTRAVLTLTR</sequence>
<dbReference type="GO" id="GO:0016811">
    <property type="term" value="F:hydrolase activity, acting on carbon-nitrogen (but not peptide) bonds, in linear amides"/>
    <property type="evidence" value="ECO:0007669"/>
    <property type="project" value="InterPro"/>
</dbReference>
<evidence type="ECO:0000313" key="8">
    <source>
        <dbReference type="Proteomes" id="UP000500938"/>
    </source>
</evidence>
<dbReference type="GO" id="GO:0046872">
    <property type="term" value="F:metal ion binding"/>
    <property type="evidence" value="ECO:0007669"/>
    <property type="project" value="UniProtKB-KW"/>
</dbReference>
<dbReference type="GO" id="GO:0017000">
    <property type="term" value="P:antibiotic biosynthetic process"/>
    <property type="evidence" value="ECO:0007669"/>
    <property type="project" value="InterPro"/>
</dbReference>
<feature type="binding site" evidence="6">
    <location>
        <position position="380"/>
    </location>
    <ligand>
        <name>Ca(2+)</name>
        <dbReference type="ChEBI" id="CHEBI:29108"/>
    </ligand>
</feature>
<reference evidence="7 8" key="1">
    <citation type="submission" date="2020-05" db="EMBL/GenBank/DDBJ databases">
        <title>Complete genome sequence of Gemmatimonas greenlandica TET16.</title>
        <authorList>
            <person name="Zeng Y."/>
        </authorList>
    </citation>
    <scope>NUCLEOTIDE SEQUENCE [LARGE SCALE GENOMIC DNA]</scope>
    <source>
        <strain evidence="7 8">TET16</strain>
    </source>
</reference>
<keyword evidence="6" id="KW-0106">Calcium</keyword>
<keyword evidence="4" id="KW-0865">Zymogen</keyword>
<evidence type="ECO:0000256" key="5">
    <source>
        <dbReference type="PIRSR" id="PIRSR001227-1"/>
    </source>
</evidence>
<keyword evidence="6" id="KW-0479">Metal-binding</keyword>
<name>A0A6M4ISC4_9BACT</name>
<comment type="similarity">
    <text evidence="1">Belongs to the peptidase S45 family.</text>
</comment>
<dbReference type="InterPro" id="IPR043147">
    <property type="entry name" value="Penicillin_amidase_A-knob"/>
</dbReference>
<dbReference type="PANTHER" id="PTHR34218:SF3">
    <property type="entry name" value="ACYL-HOMOSERINE LACTONE ACYLASE PVDQ"/>
    <property type="match status" value="1"/>
</dbReference>
<keyword evidence="8" id="KW-1185">Reference proteome</keyword>
<dbReference type="InterPro" id="IPR043146">
    <property type="entry name" value="Penicillin_amidase_N_B-knob"/>
</dbReference>
<dbReference type="Gene3D" id="1.10.439.10">
    <property type="entry name" value="Penicillin Amidohydrolase, domain 1"/>
    <property type="match status" value="1"/>
</dbReference>
<dbReference type="InterPro" id="IPR002692">
    <property type="entry name" value="S45"/>
</dbReference>
<gene>
    <name evidence="7" type="ORF">HKW67_20740</name>
</gene>
<dbReference type="SUPFAM" id="SSF56235">
    <property type="entry name" value="N-terminal nucleophile aminohydrolases (Ntn hydrolases)"/>
    <property type="match status" value="1"/>
</dbReference>
<dbReference type="Gene3D" id="1.10.1400.10">
    <property type="match status" value="1"/>
</dbReference>
<dbReference type="CDD" id="cd03747">
    <property type="entry name" value="Ntn_PGA_like"/>
    <property type="match status" value="1"/>
</dbReference>
<feature type="active site" description="Nucleophile" evidence="5">
    <location>
        <position position="304"/>
    </location>
</feature>
<evidence type="ECO:0000256" key="3">
    <source>
        <dbReference type="ARBA" id="ARBA00022801"/>
    </source>
</evidence>
<evidence type="ECO:0000256" key="4">
    <source>
        <dbReference type="ARBA" id="ARBA00023145"/>
    </source>
</evidence>
<dbReference type="Proteomes" id="UP000500938">
    <property type="component" value="Chromosome"/>
</dbReference>
<evidence type="ECO:0000313" key="7">
    <source>
        <dbReference type="EMBL" id="QJR37774.1"/>
    </source>
</evidence>
<proteinExistence type="inferred from homology"/>
<keyword evidence="2" id="KW-0732">Signal</keyword>
<dbReference type="KEGG" id="ggr:HKW67_20740"/>
<evidence type="ECO:0000256" key="6">
    <source>
        <dbReference type="PIRSR" id="PIRSR001227-2"/>
    </source>
</evidence>
<feature type="binding site" evidence="6">
    <location>
        <position position="211"/>
    </location>
    <ligand>
        <name>Ca(2+)</name>
        <dbReference type="ChEBI" id="CHEBI:29108"/>
    </ligand>
</feature>
<dbReference type="AlphaFoldDB" id="A0A6M4ISC4"/>
<protein>
    <submittedName>
        <fullName evidence="7">Penicillin acylase family protein</fullName>
    </submittedName>
</protein>
<feature type="binding site" evidence="6">
    <location>
        <position position="377"/>
    </location>
    <ligand>
        <name>Ca(2+)</name>
        <dbReference type="ChEBI" id="CHEBI:29108"/>
    </ligand>
</feature>
<dbReference type="InterPro" id="IPR029055">
    <property type="entry name" value="Ntn_hydrolases_N"/>
</dbReference>
<dbReference type="Pfam" id="PF01804">
    <property type="entry name" value="Penicil_amidase"/>
    <property type="match status" value="1"/>
</dbReference>
<accession>A0A6M4ISC4</accession>
<organism evidence="7 8">
    <name type="scientific">Gemmatimonas groenlandica</name>
    <dbReference type="NCBI Taxonomy" id="2732249"/>
    <lineage>
        <taxon>Bacteria</taxon>
        <taxon>Pseudomonadati</taxon>
        <taxon>Gemmatimonadota</taxon>
        <taxon>Gemmatimonadia</taxon>
        <taxon>Gemmatimonadales</taxon>
        <taxon>Gemmatimonadaceae</taxon>
        <taxon>Gemmatimonas</taxon>
    </lineage>
</organism>
<comment type="cofactor">
    <cofactor evidence="6">
        <name>Ca(2+)</name>
        <dbReference type="ChEBI" id="CHEBI:29108"/>
    </cofactor>
    <text evidence="6">Binds 1 Ca(2+) ion per dimer.</text>
</comment>